<proteinExistence type="predicted"/>
<evidence type="ECO:0000313" key="1">
    <source>
        <dbReference type="EMBL" id="KAI3797002.1"/>
    </source>
</evidence>
<organism evidence="1 2">
    <name type="scientific">Smallanthus sonchifolius</name>
    <dbReference type="NCBI Taxonomy" id="185202"/>
    <lineage>
        <taxon>Eukaryota</taxon>
        <taxon>Viridiplantae</taxon>
        <taxon>Streptophyta</taxon>
        <taxon>Embryophyta</taxon>
        <taxon>Tracheophyta</taxon>
        <taxon>Spermatophyta</taxon>
        <taxon>Magnoliopsida</taxon>
        <taxon>eudicotyledons</taxon>
        <taxon>Gunneridae</taxon>
        <taxon>Pentapetalae</taxon>
        <taxon>asterids</taxon>
        <taxon>campanulids</taxon>
        <taxon>Asterales</taxon>
        <taxon>Asteraceae</taxon>
        <taxon>Asteroideae</taxon>
        <taxon>Heliantheae alliance</taxon>
        <taxon>Millerieae</taxon>
        <taxon>Smallanthus</taxon>
    </lineage>
</organism>
<dbReference type="EMBL" id="CM042029">
    <property type="protein sequence ID" value="KAI3797002.1"/>
    <property type="molecule type" value="Genomic_DNA"/>
</dbReference>
<name>A0ACB9HMH7_9ASTR</name>
<reference evidence="1 2" key="2">
    <citation type="journal article" date="2022" name="Mol. Ecol. Resour.">
        <title>The genomes of chicory, endive, great burdock and yacon provide insights into Asteraceae paleo-polyploidization history and plant inulin production.</title>
        <authorList>
            <person name="Fan W."/>
            <person name="Wang S."/>
            <person name="Wang H."/>
            <person name="Wang A."/>
            <person name="Jiang F."/>
            <person name="Liu H."/>
            <person name="Zhao H."/>
            <person name="Xu D."/>
            <person name="Zhang Y."/>
        </authorList>
    </citation>
    <scope>NUCLEOTIDE SEQUENCE [LARGE SCALE GENOMIC DNA]</scope>
    <source>
        <strain evidence="2">cv. Yunnan</strain>
        <tissue evidence="1">Leaves</tissue>
    </source>
</reference>
<comment type="caution">
    <text evidence="1">The sequence shown here is derived from an EMBL/GenBank/DDBJ whole genome shotgun (WGS) entry which is preliminary data.</text>
</comment>
<evidence type="ECO:0000313" key="2">
    <source>
        <dbReference type="Proteomes" id="UP001056120"/>
    </source>
</evidence>
<sequence>MVHDSCLQGLKTLVTDFDLVSKFTIHGQNFNSEIGPALTKKVYTARTSSLQANSYPQMGDFSIHACDNCLHTYRTCFSQSERAAALATTILAAREHIEDNCNSNGEVGIEQTTETLKMQSPTGCHRPKKTTITTYNHPQRRPPPPSPPTIALDRHRCKPLTAVHRGSPPSSVALKEGPSQPTTIVGGGRPHCHCQPSPLTAAVHHGPQPSFVAFKERPSQSTTDTSGGGRPTATTNHRPPTVFRRC</sequence>
<protein>
    <submittedName>
        <fullName evidence="1">Uncharacterized protein</fullName>
    </submittedName>
</protein>
<dbReference type="Proteomes" id="UP001056120">
    <property type="component" value="Linkage Group LG12"/>
</dbReference>
<gene>
    <name evidence="1" type="ORF">L1987_39691</name>
</gene>
<reference evidence="2" key="1">
    <citation type="journal article" date="2022" name="Mol. Ecol. Resour.">
        <title>The genomes of chicory, endive, great burdock and yacon provide insights into Asteraceae palaeo-polyploidization history and plant inulin production.</title>
        <authorList>
            <person name="Fan W."/>
            <person name="Wang S."/>
            <person name="Wang H."/>
            <person name="Wang A."/>
            <person name="Jiang F."/>
            <person name="Liu H."/>
            <person name="Zhao H."/>
            <person name="Xu D."/>
            <person name="Zhang Y."/>
        </authorList>
    </citation>
    <scope>NUCLEOTIDE SEQUENCE [LARGE SCALE GENOMIC DNA]</scope>
    <source>
        <strain evidence="2">cv. Yunnan</strain>
    </source>
</reference>
<accession>A0ACB9HMH7</accession>
<keyword evidence="2" id="KW-1185">Reference proteome</keyword>